<evidence type="ECO:0000313" key="4">
    <source>
        <dbReference type="Proteomes" id="UP000181997"/>
    </source>
</evidence>
<evidence type="ECO:0000259" key="2">
    <source>
        <dbReference type="Pfam" id="PF01551"/>
    </source>
</evidence>
<gene>
    <name evidence="3" type="ORF">GA0061094_1324</name>
</gene>
<name>A0A0V8HNA5_9BACI</name>
<protein>
    <submittedName>
        <fullName evidence="3">Stage IV sporulation protein FA</fullName>
    </submittedName>
</protein>
<keyword evidence="4" id="KW-1185">Reference proteome</keyword>
<evidence type="ECO:0000256" key="1">
    <source>
        <dbReference type="SAM" id="MobiDB-lite"/>
    </source>
</evidence>
<dbReference type="Gene3D" id="2.70.70.10">
    <property type="entry name" value="Glucose Permease (Domain IIA)"/>
    <property type="match status" value="1"/>
</dbReference>
<dbReference type="PANTHER" id="PTHR21666:SF274">
    <property type="entry name" value="STAGE IV SPORULATION PROTEIN FA"/>
    <property type="match status" value="1"/>
</dbReference>
<dbReference type="OrthoDB" id="2986589at2"/>
<dbReference type="InterPro" id="IPR016047">
    <property type="entry name" value="M23ase_b-sheet_dom"/>
</dbReference>
<feature type="domain" description="M23ase beta-sheet core" evidence="2">
    <location>
        <begin position="164"/>
        <end position="257"/>
    </location>
</feature>
<organism evidence="3 4">
    <name type="scientific">[Bacillus] enclensis</name>
    <dbReference type="NCBI Taxonomy" id="1402860"/>
    <lineage>
        <taxon>Bacteria</taxon>
        <taxon>Bacillati</taxon>
        <taxon>Bacillota</taxon>
        <taxon>Bacilli</taxon>
        <taxon>Bacillales</taxon>
        <taxon>Bacillaceae</taxon>
        <taxon>Rossellomorea</taxon>
    </lineage>
</organism>
<dbReference type="InterPro" id="IPR050570">
    <property type="entry name" value="Cell_wall_metabolism_enzyme"/>
</dbReference>
<accession>A0A0V8HNA5</accession>
<dbReference type="Pfam" id="PF01551">
    <property type="entry name" value="Peptidase_M23"/>
    <property type="match status" value="1"/>
</dbReference>
<dbReference type="SUPFAM" id="SSF51261">
    <property type="entry name" value="Duplicated hybrid motif"/>
    <property type="match status" value="1"/>
</dbReference>
<sequence>MGNRADEIRKRIAKRKRTTNKTTTQRGYSNSSYFLPSDEERYGAERYSSFEGGPPPEGFHPLFKKETFMMKILGAGIMVLITAIMFKSPSPVFDEAKTVVNRTLETEFQFAAISSWYEEQFGKPLALLPGGTEEKNASSEEVSTEEYARPVAGKVVENFKTNGQGIMLETEFGEDVAAMKGGLIIFAGKKDELGNTVVIQHKDKSESWYGHLESIDVNQYEYVDKGAAVGKVSTSGESDVSGEFYFAIKMGDEFIDPIQVISFD</sequence>
<dbReference type="RefSeq" id="WP_032087491.1">
    <property type="nucleotide sequence ID" value="NZ_FMAU01000001.1"/>
</dbReference>
<reference evidence="4" key="1">
    <citation type="submission" date="2016-08" db="EMBL/GenBank/DDBJ databases">
        <authorList>
            <person name="Varghese N."/>
            <person name="Submissions Spin"/>
        </authorList>
    </citation>
    <scope>NUCLEOTIDE SEQUENCE [LARGE SCALE GENOMIC DNA]</scope>
    <source>
        <strain evidence="4">SGD-1123</strain>
    </source>
</reference>
<feature type="region of interest" description="Disordered" evidence="1">
    <location>
        <begin position="12"/>
        <end position="36"/>
    </location>
</feature>
<evidence type="ECO:0000313" key="3">
    <source>
        <dbReference type="EMBL" id="SCB90809.1"/>
    </source>
</evidence>
<dbReference type="AlphaFoldDB" id="A0A0V8HNA5"/>
<dbReference type="Proteomes" id="UP000181997">
    <property type="component" value="Unassembled WGS sequence"/>
</dbReference>
<proteinExistence type="predicted"/>
<dbReference type="EMBL" id="FMAU01000001">
    <property type="protein sequence ID" value="SCB90809.1"/>
    <property type="molecule type" value="Genomic_DNA"/>
</dbReference>
<dbReference type="GO" id="GO:0004222">
    <property type="term" value="F:metalloendopeptidase activity"/>
    <property type="evidence" value="ECO:0007669"/>
    <property type="project" value="TreeGrafter"/>
</dbReference>
<dbReference type="InterPro" id="IPR011055">
    <property type="entry name" value="Dup_hybrid_motif"/>
</dbReference>
<dbReference type="PANTHER" id="PTHR21666">
    <property type="entry name" value="PEPTIDASE-RELATED"/>
    <property type="match status" value="1"/>
</dbReference>
<dbReference type="CDD" id="cd12797">
    <property type="entry name" value="M23_peptidase"/>
    <property type="match status" value="1"/>
</dbReference>